<name>A0A1S9RLX2_PENBI</name>
<dbReference type="GO" id="GO:0016150">
    <property type="term" value="F:translation release factor activity, codon nonspecific"/>
    <property type="evidence" value="ECO:0007669"/>
    <property type="project" value="TreeGrafter"/>
</dbReference>
<reference evidence="3" key="1">
    <citation type="submission" date="2015-09" db="EMBL/GenBank/DDBJ databases">
        <authorList>
            <person name="Fill T.P."/>
            <person name="Baretta J.F."/>
            <person name="de Almeida L.G."/>
            <person name="Rocha M."/>
            <person name="de Souza D.H."/>
            <person name="Malavazi I."/>
            <person name="Cerdeira L.T."/>
            <person name="Hong H."/>
            <person name="Samborskyy M."/>
            <person name="de Vasconcelos A.T."/>
            <person name="Leadlay P."/>
            <person name="Rodrigues-Filho E."/>
        </authorList>
    </citation>
    <scope>NUCLEOTIDE SEQUENCE [LARGE SCALE GENOMIC DNA]</scope>
    <source>
        <strain evidence="3">LaBioMMi 136</strain>
    </source>
</reference>
<sequence length="192" mass="21103">MPRARWCAFRSWSRTPSSPFLPFTAPFSSGRSAKFASTGSSDPHDPHGLELARRWLTAFESGLKAIPRHVGQVSFSRSSGPGGQNVNKSVQIRSVRTVPPPLSNSVNSKATLKVPLATLFPLVPPLLHPQLRASRYATDRSQALVIQSDESRQQATNVDLCYEKLNRLLVSSAKEVIPGETSQEQKDRVSKL</sequence>
<feature type="domain" description="Prokaryotic-type class I peptide chain release factors" evidence="1">
    <location>
        <begin position="71"/>
        <end position="186"/>
    </location>
</feature>
<dbReference type="AlphaFoldDB" id="A0A1S9RLX2"/>
<organism evidence="2 3">
    <name type="scientific">Penicillium brasilianum</name>
    <dbReference type="NCBI Taxonomy" id="104259"/>
    <lineage>
        <taxon>Eukaryota</taxon>
        <taxon>Fungi</taxon>
        <taxon>Dikarya</taxon>
        <taxon>Ascomycota</taxon>
        <taxon>Pezizomycotina</taxon>
        <taxon>Eurotiomycetes</taxon>
        <taxon>Eurotiomycetidae</taxon>
        <taxon>Eurotiales</taxon>
        <taxon>Aspergillaceae</taxon>
        <taxon>Penicillium</taxon>
    </lineage>
</organism>
<protein>
    <submittedName>
        <fullName evidence="2">Peptidyl-tRNA hydrolase domain protein</fullName>
    </submittedName>
</protein>
<dbReference type="GO" id="GO:0005762">
    <property type="term" value="C:mitochondrial large ribosomal subunit"/>
    <property type="evidence" value="ECO:0007669"/>
    <property type="project" value="TreeGrafter"/>
</dbReference>
<dbReference type="EMBL" id="LJBN01000138">
    <property type="protein sequence ID" value="OOQ86524.1"/>
    <property type="molecule type" value="Genomic_DNA"/>
</dbReference>
<dbReference type="PANTHER" id="PTHR11075">
    <property type="entry name" value="PEPTIDE CHAIN RELEASE FACTOR"/>
    <property type="match status" value="1"/>
</dbReference>
<evidence type="ECO:0000313" key="2">
    <source>
        <dbReference type="EMBL" id="OOQ86524.1"/>
    </source>
</evidence>
<evidence type="ECO:0000259" key="1">
    <source>
        <dbReference type="Pfam" id="PF00472"/>
    </source>
</evidence>
<accession>A0A1S9RLX2</accession>
<dbReference type="PANTHER" id="PTHR11075:SF54">
    <property type="entry name" value="LARGE RIBOSOMAL SUBUNIT PROTEIN ML62"/>
    <property type="match status" value="1"/>
</dbReference>
<dbReference type="Pfam" id="PF00472">
    <property type="entry name" value="RF-1"/>
    <property type="match status" value="1"/>
</dbReference>
<dbReference type="SUPFAM" id="SSF110916">
    <property type="entry name" value="Peptidyl-tRNA hydrolase domain-like"/>
    <property type="match status" value="1"/>
</dbReference>
<dbReference type="InterPro" id="IPR052104">
    <property type="entry name" value="Mito_Release_Factor_mL62"/>
</dbReference>
<keyword evidence="2" id="KW-0378">Hydrolase</keyword>
<dbReference type="InterPro" id="IPR000352">
    <property type="entry name" value="Pep_chain_release_fac_I"/>
</dbReference>
<dbReference type="Proteomes" id="UP000190744">
    <property type="component" value="Unassembled WGS sequence"/>
</dbReference>
<proteinExistence type="predicted"/>
<dbReference type="GO" id="GO:0070126">
    <property type="term" value="P:mitochondrial translational termination"/>
    <property type="evidence" value="ECO:0007669"/>
    <property type="project" value="TreeGrafter"/>
</dbReference>
<evidence type="ECO:0000313" key="3">
    <source>
        <dbReference type="Proteomes" id="UP000190744"/>
    </source>
</evidence>
<comment type="caution">
    <text evidence="2">The sequence shown here is derived from an EMBL/GenBank/DDBJ whole genome shotgun (WGS) entry which is preliminary data.</text>
</comment>
<dbReference type="GO" id="GO:0004045">
    <property type="term" value="F:peptidyl-tRNA hydrolase activity"/>
    <property type="evidence" value="ECO:0007669"/>
    <property type="project" value="TreeGrafter"/>
</dbReference>
<dbReference type="Gene3D" id="3.30.160.20">
    <property type="match status" value="1"/>
</dbReference>
<gene>
    <name evidence="2" type="ORF">PEBR_21114</name>
</gene>